<name>A0A8H5BCF2_9AGAR</name>
<comment type="caution">
    <text evidence="1">The sequence shown here is derived from an EMBL/GenBank/DDBJ whole genome shotgun (WGS) entry which is preliminary data.</text>
</comment>
<proteinExistence type="predicted"/>
<evidence type="ECO:0000313" key="1">
    <source>
        <dbReference type="EMBL" id="KAF5320764.1"/>
    </source>
</evidence>
<sequence length="295" mass="34413">MHQGHNIPWSAFEKHFTFVVDDKRYTLPFTGLRYKQSPSAPKELQHFARKFAATIEEFSETERKKYSVRIPQSSSNDKVFSDALRDKYSECLDNRYQYLTSWIGRTSNAHGSGVFREVIMILLFENEIETLFMLAQHPQINMAWILMSRCDHYYSTPGEELALRTYMFFNTTEAVGQLFNGGYTRTRQYSFLVVDLSGCACGQRVPHEKLSIWMDTHTQANLPADYLAHTQFEELQEYLKNLFALMYRYDALAREVGVDSRWERKIKDNIIRQGGLPRDMAIDEHNRGVLTALDV</sequence>
<protein>
    <submittedName>
        <fullName evidence="1">Uncharacterized protein</fullName>
    </submittedName>
</protein>
<evidence type="ECO:0000313" key="2">
    <source>
        <dbReference type="Proteomes" id="UP000567179"/>
    </source>
</evidence>
<organism evidence="1 2">
    <name type="scientific">Psilocybe cf. subviscida</name>
    <dbReference type="NCBI Taxonomy" id="2480587"/>
    <lineage>
        <taxon>Eukaryota</taxon>
        <taxon>Fungi</taxon>
        <taxon>Dikarya</taxon>
        <taxon>Basidiomycota</taxon>
        <taxon>Agaricomycotina</taxon>
        <taxon>Agaricomycetes</taxon>
        <taxon>Agaricomycetidae</taxon>
        <taxon>Agaricales</taxon>
        <taxon>Agaricineae</taxon>
        <taxon>Strophariaceae</taxon>
        <taxon>Psilocybe</taxon>
    </lineage>
</organism>
<dbReference type="OrthoDB" id="3204049at2759"/>
<dbReference type="AlphaFoldDB" id="A0A8H5BCF2"/>
<dbReference type="EMBL" id="JAACJJ010000028">
    <property type="protein sequence ID" value="KAF5320764.1"/>
    <property type="molecule type" value="Genomic_DNA"/>
</dbReference>
<dbReference type="Proteomes" id="UP000567179">
    <property type="component" value="Unassembled WGS sequence"/>
</dbReference>
<keyword evidence="2" id="KW-1185">Reference proteome</keyword>
<gene>
    <name evidence="1" type="ORF">D9619_002156</name>
</gene>
<reference evidence="1 2" key="1">
    <citation type="journal article" date="2020" name="ISME J.">
        <title>Uncovering the hidden diversity of litter-decomposition mechanisms in mushroom-forming fungi.</title>
        <authorList>
            <person name="Floudas D."/>
            <person name="Bentzer J."/>
            <person name="Ahren D."/>
            <person name="Johansson T."/>
            <person name="Persson P."/>
            <person name="Tunlid A."/>
        </authorList>
    </citation>
    <scope>NUCLEOTIDE SEQUENCE [LARGE SCALE GENOMIC DNA]</scope>
    <source>
        <strain evidence="1 2">CBS 101986</strain>
    </source>
</reference>
<accession>A0A8H5BCF2</accession>